<dbReference type="RefSeq" id="YP_009197890.1">
    <property type="nucleotide sequence ID" value="NC_028787.1"/>
</dbReference>
<protein>
    <submittedName>
        <fullName evidence="1">Uncharacterized protein</fullName>
    </submittedName>
</protein>
<organism evidence="1 2">
    <name type="scientific">Acidianus bottle-shaped virus 3 strain ABV3</name>
    <dbReference type="NCBI Taxonomy" id="1732174"/>
    <lineage>
        <taxon>Viruses</taxon>
        <taxon>Viruses incertae sedis</taxon>
        <taxon>Ampullaviridae</taxon>
        <taxon>Bottigliavirus</taxon>
        <taxon>Bottigliavirus krisuvikense</taxon>
        <taxon>Bottigliavirus ABV3</taxon>
    </lineage>
</organism>
<reference evidence="1 2" key="1">
    <citation type="journal article" date="2015" name="Environ. Microbiol.">
        <title>Novel viral genomes identified from six metagenomes reveal wide distribution of archaeal viruses and high viral diversity in terrestrial hot springs.</title>
        <authorList>
            <person name="Gudbergsdottir S.R."/>
            <person name="Menzel P."/>
            <person name="Krogh A."/>
            <person name="Young M."/>
            <person name="Peng X."/>
        </authorList>
    </citation>
    <scope>NUCLEOTIDE SEQUENCE [LARGE SCALE GENOMIC DNA]</scope>
    <source>
        <strain evidence="1 2">ABV3</strain>
    </source>
</reference>
<proteinExistence type="predicted"/>
<evidence type="ECO:0000313" key="1">
    <source>
        <dbReference type="EMBL" id="ALG96813.1"/>
    </source>
</evidence>
<name>A0A0N9P977_9VIRU</name>
<keyword evidence="2" id="KW-1185">Reference proteome</keyword>
<dbReference type="KEGG" id="vg:26625091"/>
<accession>A0A0N9P977</accession>
<dbReference type="EMBL" id="KP282674">
    <property type="protein sequence ID" value="ALG96813.1"/>
    <property type="molecule type" value="Genomic_DNA"/>
</dbReference>
<dbReference type="GeneID" id="26625091"/>
<evidence type="ECO:0000313" key="2">
    <source>
        <dbReference type="Proteomes" id="UP000202152"/>
    </source>
</evidence>
<dbReference type="Proteomes" id="UP000202152">
    <property type="component" value="Segment"/>
</dbReference>
<sequence length="102" mass="11695">MKEVVISSYDQFLREIEKANEKGYDVKLVTPQGLEYVSKLSDSFEINADDEDLTISTTYKKMLLEVHNEYVLGWYQGGKKIIVGENKNFGESPKPMIVTKEI</sequence>